<dbReference type="Proteomes" id="UP000203732">
    <property type="component" value="Segment"/>
</dbReference>
<reference evidence="1 2" key="1">
    <citation type="submission" date="2015-07" db="EMBL/GenBank/DDBJ databases">
        <title>Characterization of Pseudomonas aeruginosa phage KPP21 belonging to family Podoviridae genus N4-like viruses, isolated in Japan.</title>
        <authorList>
            <person name="Shigehisa R."/>
            <person name="Uchiyama J."/>
            <person name="Kato S."/>
            <person name="Takemura-Uchiyama I."/>
            <person name="Ujihara T."/>
            <person name="Sakaguchi Y."/>
            <person name="Okamoto N."/>
            <person name="Shimakura H."/>
            <person name="Daibata M."/>
            <person name="Sakaguchi M."/>
            <person name="Matsuzaki S."/>
        </authorList>
    </citation>
    <scope>NUCLEOTIDE SEQUENCE [LARGE SCALE GENOMIC DNA]</scope>
</reference>
<dbReference type="EMBL" id="LC064302">
    <property type="protein sequence ID" value="BAR94632.1"/>
    <property type="molecule type" value="Genomic_DNA"/>
</dbReference>
<evidence type="ECO:0000313" key="2">
    <source>
        <dbReference type="Proteomes" id="UP000203732"/>
    </source>
</evidence>
<name>A0A0H5B398_BPK21</name>
<sequence length="207" mass="23544">MARLPLVWEDEIKTLDLETLGLGKFDQPVANIVDIRADNKMLDVQFIHNFKLYTAVYSRESIATLKQGLPKFVEVTRGHLVNTRFVIGVAQTGPNYYLRLRVLDEHPIIQCSRRQGELLYMAYHKAGINAYEAAKMKYGCPVKIPAGLNSGSNKVRTGYVYGVNGDINTDAWGREYRFVHLNDIRGDHIGSFPSTLLRKTYGQHQDR</sequence>
<organism evidence="1 2">
    <name type="scientific">Pseudomonas phage KPP21</name>
    <dbReference type="NCBI Taxonomy" id="1678082"/>
    <lineage>
        <taxon>Viruses</taxon>
        <taxon>Duplodnaviria</taxon>
        <taxon>Heunggongvirae</taxon>
        <taxon>Uroviricota</taxon>
        <taxon>Caudoviricetes</taxon>
        <taxon>Schitoviridae</taxon>
        <taxon>Migulavirinae</taxon>
        <taxon>Luzseptimavirus</taxon>
        <taxon>Luzseptimavirus KPP21</taxon>
    </lineage>
</organism>
<evidence type="ECO:0000313" key="1">
    <source>
        <dbReference type="EMBL" id="BAR94632.1"/>
    </source>
</evidence>
<dbReference type="OrthoDB" id="30292at10239"/>
<keyword evidence="2" id="KW-1185">Reference proteome</keyword>
<protein>
    <submittedName>
        <fullName evidence="1">Uncharacterized protein</fullName>
    </submittedName>
</protein>
<organismHost>
    <name type="scientific">Pseudomonas aeruginosa</name>
    <dbReference type="NCBI Taxonomy" id="287"/>
</organismHost>
<dbReference type="GeneID" id="26645289"/>
<accession>A0A0H5B398</accession>
<proteinExistence type="predicted"/>
<dbReference type="KEGG" id="vg:26645289"/>
<dbReference type="RefSeq" id="YP_009219022.1">
    <property type="nucleotide sequence ID" value="NC_029017.1"/>
</dbReference>